<comment type="caution">
    <text evidence="1">The sequence shown here is derived from an EMBL/GenBank/DDBJ whole genome shotgun (WGS) entry which is preliminary data.</text>
</comment>
<dbReference type="EMBL" id="MNBE01000560">
    <property type="protein sequence ID" value="OKP08914.1"/>
    <property type="molecule type" value="Genomic_DNA"/>
</dbReference>
<organism evidence="1 2">
    <name type="scientific">Penicillium subrubescens</name>
    <dbReference type="NCBI Taxonomy" id="1316194"/>
    <lineage>
        <taxon>Eukaryota</taxon>
        <taxon>Fungi</taxon>
        <taxon>Dikarya</taxon>
        <taxon>Ascomycota</taxon>
        <taxon>Pezizomycotina</taxon>
        <taxon>Eurotiomycetes</taxon>
        <taxon>Eurotiomycetidae</taxon>
        <taxon>Eurotiales</taxon>
        <taxon>Aspergillaceae</taxon>
        <taxon>Penicillium</taxon>
    </lineage>
</organism>
<reference evidence="1 2" key="1">
    <citation type="submission" date="2016-10" db="EMBL/GenBank/DDBJ databases">
        <title>Genome sequence of the ascomycete fungus Penicillium subrubescens.</title>
        <authorList>
            <person name="De Vries R.P."/>
            <person name="Peng M."/>
            <person name="Dilokpimol A."/>
            <person name="Hilden K."/>
            <person name="Makela M.R."/>
            <person name="Grigoriev I."/>
            <person name="Riley R."/>
            <person name="Granchi Z."/>
        </authorList>
    </citation>
    <scope>NUCLEOTIDE SEQUENCE [LARGE SCALE GENOMIC DNA]</scope>
    <source>
        <strain evidence="1 2">CBS 132785</strain>
    </source>
</reference>
<accession>A0A1Q5U8Z7</accession>
<name>A0A1Q5U8Z7_9EURO</name>
<sequence>MLNATERAFAERSMLLQQNQDLFQQNNEKKNRQRTKSTVVEKAKIVTFEDIAVA</sequence>
<gene>
    <name evidence="1" type="ORF">PENSUB_5495</name>
</gene>
<evidence type="ECO:0000313" key="1">
    <source>
        <dbReference type="EMBL" id="OKP08914.1"/>
    </source>
</evidence>
<dbReference type="AlphaFoldDB" id="A0A1Q5U8Z7"/>
<proteinExistence type="predicted"/>
<keyword evidence="2" id="KW-1185">Reference proteome</keyword>
<protein>
    <submittedName>
        <fullName evidence="1">Uncharacterized protein</fullName>
    </submittedName>
</protein>
<dbReference type="Proteomes" id="UP000186955">
    <property type="component" value="Unassembled WGS sequence"/>
</dbReference>
<evidence type="ECO:0000313" key="2">
    <source>
        <dbReference type="Proteomes" id="UP000186955"/>
    </source>
</evidence>